<comment type="caution">
    <text evidence="2">The sequence shown here is derived from an EMBL/GenBank/DDBJ whole genome shotgun (WGS) entry which is preliminary data.</text>
</comment>
<sequence length="453" mass="50817">MDGGYGEAGPSSRTRFEPEAGLEWTAKATQQSSQKLLEGCCKWSLLENQLEKGLIRKVSLIPMRDDRAILKCVSSAERVMLLGKNGGQSEDLIAKIVPWSPDLHWSKSKWGGVNCWIWIRDIPLNLWNEEELRSIGGRFGGLLEIDRGTWQQSNMERAILKVKGKWRGFLPTEIKVPCGSRRACFRVGCCREENERQEVFPGIATDGKGTEVPHAAWWQAPRGERITPDTQTEAESTRGSVEVASRNWTGGKEVAFAFNAKEWWPRNFVQTVKRRDGKEPMEVEVERWIAGPSLRHTFNAKKMGEDLETSDGVRCLLCEEGVERQGASQDACYTSQDGVSETQVRARPKVAERPLADIVKSEVESIFQLFVARAKLGLSLMGSSEEEPFEPTSSSTLEIVHIRDDPPTPLIPTADGTSSSEDTPLSAFLSQNDLRDWEAKGRKLKLRLKKFQP</sequence>
<proteinExistence type="predicted"/>
<feature type="region of interest" description="Disordered" evidence="1">
    <location>
        <begin position="405"/>
        <end position="427"/>
    </location>
</feature>
<dbReference type="Proteomes" id="UP001420932">
    <property type="component" value="Unassembled WGS sequence"/>
</dbReference>
<keyword evidence="3" id="KW-1185">Reference proteome</keyword>
<dbReference type="PANTHER" id="PTHR34427:SF5">
    <property type="entry name" value="DUF4283 DOMAIN-CONTAINING PROTEIN"/>
    <property type="match status" value="1"/>
</dbReference>
<evidence type="ECO:0000256" key="1">
    <source>
        <dbReference type="SAM" id="MobiDB-lite"/>
    </source>
</evidence>
<accession>A0AAP0LE55</accession>
<organism evidence="2 3">
    <name type="scientific">Stephania yunnanensis</name>
    <dbReference type="NCBI Taxonomy" id="152371"/>
    <lineage>
        <taxon>Eukaryota</taxon>
        <taxon>Viridiplantae</taxon>
        <taxon>Streptophyta</taxon>
        <taxon>Embryophyta</taxon>
        <taxon>Tracheophyta</taxon>
        <taxon>Spermatophyta</taxon>
        <taxon>Magnoliopsida</taxon>
        <taxon>Ranunculales</taxon>
        <taxon>Menispermaceae</taxon>
        <taxon>Menispermoideae</taxon>
        <taxon>Cissampelideae</taxon>
        <taxon>Stephania</taxon>
    </lineage>
</organism>
<gene>
    <name evidence="2" type="ORF">Syun_001682</name>
</gene>
<dbReference type="EMBL" id="JBBNAF010000001">
    <property type="protein sequence ID" value="KAK9169542.1"/>
    <property type="molecule type" value="Genomic_DNA"/>
</dbReference>
<dbReference type="AlphaFoldDB" id="A0AAP0LE55"/>
<feature type="compositionally biased region" description="Polar residues" evidence="1">
    <location>
        <begin position="415"/>
        <end position="427"/>
    </location>
</feature>
<evidence type="ECO:0008006" key="4">
    <source>
        <dbReference type="Google" id="ProtNLM"/>
    </source>
</evidence>
<reference evidence="2 3" key="1">
    <citation type="submission" date="2024-01" db="EMBL/GenBank/DDBJ databases">
        <title>Genome assemblies of Stephania.</title>
        <authorList>
            <person name="Yang L."/>
        </authorList>
    </citation>
    <scope>NUCLEOTIDE SEQUENCE [LARGE SCALE GENOMIC DNA]</scope>
    <source>
        <strain evidence="2">YNDBR</strain>
        <tissue evidence="2">Leaf</tissue>
    </source>
</reference>
<name>A0AAP0LE55_9MAGN</name>
<evidence type="ECO:0000313" key="2">
    <source>
        <dbReference type="EMBL" id="KAK9169542.1"/>
    </source>
</evidence>
<evidence type="ECO:0000313" key="3">
    <source>
        <dbReference type="Proteomes" id="UP001420932"/>
    </source>
</evidence>
<dbReference type="PANTHER" id="PTHR34427">
    <property type="entry name" value="DUF4283 DOMAIN PROTEIN"/>
    <property type="match status" value="1"/>
</dbReference>
<protein>
    <recommendedName>
        <fullName evidence="4">DUF4283 domain-containing protein</fullName>
    </recommendedName>
</protein>